<feature type="compositionally biased region" description="Basic residues" evidence="1">
    <location>
        <begin position="221"/>
        <end position="231"/>
    </location>
</feature>
<gene>
    <name evidence="2" type="ORF">QN277_003777</name>
</gene>
<evidence type="ECO:0000256" key="1">
    <source>
        <dbReference type="SAM" id="MobiDB-lite"/>
    </source>
</evidence>
<protein>
    <recommendedName>
        <fullName evidence="4">Plastid movement impaired protein</fullName>
    </recommendedName>
</protein>
<evidence type="ECO:0000313" key="3">
    <source>
        <dbReference type="Proteomes" id="UP001293593"/>
    </source>
</evidence>
<dbReference type="Pfam" id="PF14009">
    <property type="entry name" value="PADRE"/>
    <property type="match status" value="1"/>
</dbReference>
<evidence type="ECO:0000313" key="2">
    <source>
        <dbReference type="EMBL" id="KAK4260695.1"/>
    </source>
</evidence>
<feature type="compositionally biased region" description="Low complexity" evidence="1">
    <location>
        <begin position="171"/>
        <end position="187"/>
    </location>
</feature>
<feature type="compositionally biased region" description="Basic and acidic residues" evidence="1">
    <location>
        <begin position="198"/>
        <end position="220"/>
    </location>
</feature>
<evidence type="ECO:0008006" key="4">
    <source>
        <dbReference type="Google" id="ProtNLM"/>
    </source>
</evidence>
<reference evidence="2" key="1">
    <citation type="submission" date="2023-10" db="EMBL/GenBank/DDBJ databases">
        <title>Chromosome-level genome of the transformable northern wattle, Acacia crassicarpa.</title>
        <authorList>
            <person name="Massaro I."/>
            <person name="Sinha N.R."/>
            <person name="Poethig S."/>
            <person name="Leichty A.R."/>
        </authorList>
    </citation>
    <scope>NUCLEOTIDE SEQUENCE</scope>
    <source>
        <strain evidence="2">Acra3RX</strain>
        <tissue evidence="2">Leaf</tissue>
    </source>
</reference>
<dbReference type="InterPro" id="IPR025322">
    <property type="entry name" value="PADRE_dom"/>
</dbReference>
<dbReference type="PANTHER" id="PTHR33148">
    <property type="entry name" value="PLASTID MOVEMENT IMPAIRED PROTEIN-RELATED"/>
    <property type="match status" value="1"/>
</dbReference>
<accession>A0AAE1MCY3</accession>
<dbReference type="Proteomes" id="UP001293593">
    <property type="component" value="Unassembled WGS sequence"/>
</dbReference>
<name>A0AAE1MCY3_9FABA</name>
<dbReference type="PANTHER" id="PTHR33148:SF3">
    <property type="entry name" value="DUF4228 DOMAIN PROTEIN"/>
    <property type="match status" value="1"/>
</dbReference>
<comment type="caution">
    <text evidence="2">The sequence shown here is derived from an EMBL/GenBank/DDBJ whole genome shotgun (WGS) entry which is preliminary data.</text>
</comment>
<organism evidence="2 3">
    <name type="scientific">Acacia crassicarpa</name>
    <name type="common">northern wattle</name>
    <dbReference type="NCBI Taxonomy" id="499986"/>
    <lineage>
        <taxon>Eukaryota</taxon>
        <taxon>Viridiplantae</taxon>
        <taxon>Streptophyta</taxon>
        <taxon>Embryophyta</taxon>
        <taxon>Tracheophyta</taxon>
        <taxon>Spermatophyta</taxon>
        <taxon>Magnoliopsida</taxon>
        <taxon>eudicotyledons</taxon>
        <taxon>Gunneridae</taxon>
        <taxon>Pentapetalae</taxon>
        <taxon>rosids</taxon>
        <taxon>fabids</taxon>
        <taxon>Fabales</taxon>
        <taxon>Fabaceae</taxon>
        <taxon>Caesalpinioideae</taxon>
        <taxon>mimosoid clade</taxon>
        <taxon>Acacieae</taxon>
        <taxon>Acacia</taxon>
    </lineage>
</organism>
<dbReference type="AlphaFoldDB" id="A0AAE1MCY3"/>
<dbReference type="EMBL" id="JAWXYG010000010">
    <property type="protein sequence ID" value="KAK4260695.1"/>
    <property type="molecule type" value="Genomic_DNA"/>
</dbReference>
<feature type="region of interest" description="Disordered" evidence="1">
    <location>
        <begin position="171"/>
        <end position="240"/>
    </location>
</feature>
<keyword evidence="3" id="KW-1185">Reference proteome</keyword>
<sequence>MGNSLGGKKTVKVMKIDGETMKLRAPVKAEEVLKNHPGLVLLDSEAVKHYGVRAKALEAHKDLEPKRLYFLVEPPKRSAPPRRIRSGINMSAKDRLENLMLARRSTSDLSIMKQNSDSSMATKEESENGMVKLKLKLPKKEVEKLIRESKDEAEAAQRIMGLYMAAASATTTASASASTTPTTSSSGRDSENESEESGELREQKVHLKVESSNKPREKLQKRVSFKPITHHGGREIVVTS</sequence>
<proteinExistence type="predicted"/>